<protein>
    <submittedName>
        <fullName evidence="1">Uncharacterized protein</fullName>
    </submittedName>
</protein>
<dbReference type="AlphaFoldDB" id="A0A0A9FAH9"/>
<accession>A0A0A9FAH9</accession>
<dbReference type="EMBL" id="GBRH01189682">
    <property type="protein sequence ID" value="JAE08214.1"/>
    <property type="molecule type" value="Transcribed_RNA"/>
</dbReference>
<reference evidence="1" key="1">
    <citation type="submission" date="2014-09" db="EMBL/GenBank/DDBJ databases">
        <authorList>
            <person name="Magalhaes I.L.F."/>
            <person name="Oliveira U."/>
            <person name="Santos F.R."/>
            <person name="Vidigal T.H.D.A."/>
            <person name="Brescovit A.D."/>
            <person name="Santos A.J."/>
        </authorList>
    </citation>
    <scope>NUCLEOTIDE SEQUENCE</scope>
    <source>
        <tissue evidence="1">Shoot tissue taken approximately 20 cm above the soil surface</tissue>
    </source>
</reference>
<proteinExistence type="predicted"/>
<reference evidence="1" key="2">
    <citation type="journal article" date="2015" name="Data Brief">
        <title>Shoot transcriptome of the giant reed, Arundo donax.</title>
        <authorList>
            <person name="Barrero R.A."/>
            <person name="Guerrero F.D."/>
            <person name="Moolhuijzen P."/>
            <person name="Goolsby J.A."/>
            <person name="Tidwell J."/>
            <person name="Bellgard S.E."/>
            <person name="Bellgard M.I."/>
        </authorList>
    </citation>
    <scope>NUCLEOTIDE SEQUENCE</scope>
    <source>
        <tissue evidence="1">Shoot tissue taken approximately 20 cm above the soil surface</tissue>
    </source>
</reference>
<organism evidence="1">
    <name type="scientific">Arundo donax</name>
    <name type="common">Giant reed</name>
    <name type="synonym">Donax arundinaceus</name>
    <dbReference type="NCBI Taxonomy" id="35708"/>
    <lineage>
        <taxon>Eukaryota</taxon>
        <taxon>Viridiplantae</taxon>
        <taxon>Streptophyta</taxon>
        <taxon>Embryophyta</taxon>
        <taxon>Tracheophyta</taxon>
        <taxon>Spermatophyta</taxon>
        <taxon>Magnoliopsida</taxon>
        <taxon>Liliopsida</taxon>
        <taxon>Poales</taxon>
        <taxon>Poaceae</taxon>
        <taxon>PACMAD clade</taxon>
        <taxon>Arundinoideae</taxon>
        <taxon>Arundineae</taxon>
        <taxon>Arundo</taxon>
    </lineage>
</organism>
<evidence type="ECO:0000313" key="1">
    <source>
        <dbReference type="EMBL" id="JAE08214.1"/>
    </source>
</evidence>
<sequence length="38" mass="4230">MFSVTSMPNNLPSFPAHLNADYCSKLDSSPCPRTLCQR</sequence>
<name>A0A0A9FAH9_ARUDO</name>